<dbReference type="AlphaFoldDB" id="A0A1I3ISS4"/>
<dbReference type="PANTHER" id="PTHR33693">
    <property type="entry name" value="TYPE-5 URACIL-DNA GLYCOSYLASE"/>
    <property type="match status" value="1"/>
</dbReference>
<name>A0A1I3ISS4_9SPIR</name>
<dbReference type="SMART" id="SM00986">
    <property type="entry name" value="UDG"/>
    <property type="match status" value="1"/>
</dbReference>
<dbReference type="InterPro" id="IPR005122">
    <property type="entry name" value="Uracil-DNA_glycosylase-like"/>
</dbReference>
<dbReference type="InterPro" id="IPR036895">
    <property type="entry name" value="Uracil-DNA_glycosylase-like_sf"/>
</dbReference>
<protein>
    <recommendedName>
        <fullName evidence="4">Type-4 uracil-DNA glycosylase</fullName>
        <ecNumber evidence="3">3.2.2.27</ecNumber>
    </recommendedName>
</protein>
<dbReference type="NCBIfam" id="TIGR00758">
    <property type="entry name" value="UDG_fam4"/>
    <property type="match status" value="1"/>
</dbReference>
<dbReference type="InterPro" id="IPR051536">
    <property type="entry name" value="UDG_Type-4/5"/>
</dbReference>
<dbReference type="EMBL" id="FORI01000002">
    <property type="protein sequence ID" value="SFI50999.1"/>
    <property type="molecule type" value="Genomic_DNA"/>
</dbReference>
<keyword evidence="10" id="KW-0411">Iron-sulfur</keyword>
<evidence type="ECO:0000256" key="6">
    <source>
        <dbReference type="ARBA" id="ARBA00022723"/>
    </source>
</evidence>
<evidence type="ECO:0000256" key="4">
    <source>
        <dbReference type="ARBA" id="ARBA00019403"/>
    </source>
</evidence>
<accession>A0A1I3ISS4</accession>
<dbReference type="EC" id="3.2.2.27" evidence="3"/>
<evidence type="ECO:0000256" key="2">
    <source>
        <dbReference type="ARBA" id="ARBA00006521"/>
    </source>
</evidence>
<keyword evidence="11" id="KW-0234">DNA repair</keyword>
<organism evidence="13 14">
    <name type="scientific">Treponema bryantii</name>
    <dbReference type="NCBI Taxonomy" id="163"/>
    <lineage>
        <taxon>Bacteria</taxon>
        <taxon>Pseudomonadati</taxon>
        <taxon>Spirochaetota</taxon>
        <taxon>Spirochaetia</taxon>
        <taxon>Spirochaetales</taxon>
        <taxon>Treponemataceae</taxon>
        <taxon>Treponema</taxon>
    </lineage>
</organism>
<evidence type="ECO:0000256" key="5">
    <source>
        <dbReference type="ARBA" id="ARBA00022485"/>
    </source>
</evidence>
<dbReference type="RefSeq" id="WP_074930477.1">
    <property type="nucleotide sequence ID" value="NZ_FORI01000002.1"/>
</dbReference>
<evidence type="ECO:0000259" key="12">
    <source>
        <dbReference type="SMART" id="SM00986"/>
    </source>
</evidence>
<evidence type="ECO:0000313" key="13">
    <source>
        <dbReference type="EMBL" id="SFI50999.1"/>
    </source>
</evidence>
<keyword evidence="5" id="KW-0004">4Fe-4S</keyword>
<dbReference type="InterPro" id="IPR005273">
    <property type="entry name" value="Ura-DNA_glyco_family4"/>
</dbReference>
<dbReference type="Proteomes" id="UP000182737">
    <property type="component" value="Unassembled WGS sequence"/>
</dbReference>
<evidence type="ECO:0000256" key="11">
    <source>
        <dbReference type="ARBA" id="ARBA00023204"/>
    </source>
</evidence>
<sequence length="250" mass="27723">MNAKDKHTIYTLLKTADAYECGFIREKFAGEPVFGDDTETNHTVVSTPSTGSGTATTVSTENLGLTIEELNAKILRCTRCGLARTRNNVVPGMGVMNPQVLVIGEGPGYDEDMQGLPFVGKAGVLLDRMLAAIGLDRKTNCYIANIVKCRPPENRNPLPDEQAACFSFLETQIHILKPKMILCMGKIASEKITGQSISINQRHGEFFEYNGIPVMPTYHPSALLRNEELKRPAWEDLKKFKKYLDQLNSN</sequence>
<keyword evidence="8" id="KW-0378">Hydrolase</keyword>
<comment type="similarity">
    <text evidence="2">Belongs to the uracil-DNA glycosylase (UDG) superfamily. Type 4 (UDGa) family.</text>
</comment>
<evidence type="ECO:0000313" key="14">
    <source>
        <dbReference type="Proteomes" id="UP000182737"/>
    </source>
</evidence>
<comment type="catalytic activity">
    <reaction evidence="1">
        <text>Hydrolyzes single-stranded DNA or mismatched double-stranded DNA and polynucleotides, releasing free uracil.</text>
        <dbReference type="EC" id="3.2.2.27"/>
    </reaction>
</comment>
<reference evidence="14" key="1">
    <citation type="submission" date="2016-10" db="EMBL/GenBank/DDBJ databases">
        <authorList>
            <person name="Varghese N."/>
            <person name="Submissions S."/>
        </authorList>
    </citation>
    <scope>NUCLEOTIDE SEQUENCE [LARGE SCALE GENOMIC DNA]</scope>
    <source>
        <strain evidence="14">XBD1002</strain>
    </source>
</reference>
<gene>
    <name evidence="13" type="ORF">SAMN04487775_102112</name>
</gene>
<evidence type="ECO:0000256" key="1">
    <source>
        <dbReference type="ARBA" id="ARBA00001400"/>
    </source>
</evidence>
<dbReference type="GO" id="GO:0051539">
    <property type="term" value="F:4 iron, 4 sulfur cluster binding"/>
    <property type="evidence" value="ECO:0007669"/>
    <property type="project" value="UniProtKB-KW"/>
</dbReference>
<evidence type="ECO:0000256" key="8">
    <source>
        <dbReference type="ARBA" id="ARBA00022801"/>
    </source>
</evidence>
<dbReference type="Gene3D" id="3.40.470.10">
    <property type="entry name" value="Uracil-DNA glycosylase-like domain"/>
    <property type="match status" value="1"/>
</dbReference>
<keyword evidence="7" id="KW-0227">DNA damage</keyword>
<evidence type="ECO:0000256" key="7">
    <source>
        <dbReference type="ARBA" id="ARBA00022763"/>
    </source>
</evidence>
<evidence type="ECO:0000256" key="3">
    <source>
        <dbReference type="ARBA" id="ARBA00012030"/>
    </source>
</evidence>
<dbReference type="GO" id="GO:0006281">
    <property type="term" value="P:DNA repair"/>
    <property type="evidence" value="ECO:0007669"/>
    <property type="project" value="UniProtKB-KW"/>
</dbReference>
<evidence type="ECO:0000256" key="9">
    <source>
        <dbReference type="ARBA" id="ARBA00023004"/>
    </source>
</evidence>
<dbReference type="PANTHER" id="PTHR33693:SF1">
    <property type="entry name" value="TYPE-4 URACIL-DNA GLYCOSYLASE"/>
    <property type="match status" value="1"/>
</dbReference>
<evidence type="ECO:0000256" key="10">
    <source>
        <dbReference type="ARBA" id="ARBA00023014"/>
    </source>
</evidence>
<dbReference type="OrthoDB" id="5290748at2"/>
<dbReference type="Pfam" id="PF03167">
    <property type="entry name" value="UDG"/>
    <property type="match status" value="1"/>
</dbReference>
<dbReference type="CDD" id="cd10030">
    <property type="entry name" value="UDG-F4_TTUDGA_SPO1dp_like"/>
    <property type="match status" value="1"/>
</dbReference>
<keyword evidence="6" id="KW-0479">Metal-binding</keyword>
<dbReference type="GO" id="GO:0004844">
    <property type="term" value="F:uracil DNA N-glycosylase activity"/>
    <property type="evidence" value="ECO:0007669"/>
    <property type="project" value="UniProtKB-EC"/>
</dbReference>
<proteinExistence type="inferred from homology"/>
<keyword evidence="9" id="KW-0408">Iron</keyword>
<dbReference type="SMART" id="SM00987">
    <property type="entry name" value="UreE_C"/>
    <property type="match status" value="1"/>
</dbReference>
<dbReference type="GO" id="GO:0046872">
    <property type="term" value="F:metal ion binding"/>
    <property type="evidence" value="ECO:0007669"/>
    <property type="project" value="UniProtKB-KW"/>
</dbReference>
<dbReference type="SUPFAM" id="SSF52141">
    <property type="entry name" value="Uracil-DNA glycosylase-like"/>
    <property type="match status" value="1"/>
</dbReference>
<feature type="domain" description="Uracil-DNA glycosylase-like" evidence="12">
    <location>
        <begin position="91"/>
        <end position="238"/>
    </location>
</feature>
<keyword evidence="14" id="KW-1185">Reference proteome</keyword>